<protein>
    <recommendedName>
        <fullName evidence="11">C2H2-type domain-containing protein</fullName>
    </recommendedName>
</protein>
<keyword evidence="9" id="KW-0539">Nucleus</keyword>
<comment type="subcellular location">
    <subcellularLocation>
        <location evidence="1">Nucleus</location>
    </subcellularLocation>
</comment>
<feature type="non-terminal residue" evidence="12">
    <location>
        <position position="201"/>
    </location>
</feature>
<dbReference type="GO" id="GO:0000981">
    <property type="term" value="F:DNA-binding transcription factor activity, RNA polymerase II-specific"/>
    <property type="evidence" value="ECO:0007669"/>
    <property type="project" value="TreeGrafter"/>
</dbReference>
<evidence type="ECO:0000256" key="9">
    <source>
        <dbReference type="ARBA" id="ARBA00023242"/>
    </source>
</evidence>
<dbReference type="AlphaFoldDB" id="A0A8J9YD74"/>
<dbReference type="PROSITE" id="PS00028">
    <property type="entry name" value="ZINC_FINGER_C2H2_1"/>
    <property type="match status" value="4"/>
</dbReference>
<evidence type="ECO:0000256" key="4">
    <source>
        <dbReference type="ARBA" id="ARBA00022737"/>
    </source>
</evidence>
<keyword evidence="5 10" id="KW-0863">Zinc-finger</keyword>
<dbReference type="Proteomes" id="UP000838878">
    <property type="component" value="Chromosome 7"/>
</dbReference>
<evidence type="ECO:0000256" key="6">
    <source>
        <dbReference type="ARBA" id="ARBA00022833"/>
    </source>
</evidence>
<dbReference type="FunFam" id="3.30.160.60:FF:000557">
    <property type="entry name" value="zinc finger and SCAN domain-containing protein 29"/>
    <property type="match status" value="1"/>
</dbReference>
<gene>
    <name evidence="12" type="ORF">BINO364_LOCUS13342</name>
</gene>
<dbReference type="PANTHER" id="PTHR24394">
    <property type="entry name" value="ZINC FINGER PROTEIN"/>
    <property type="match status" value="1"/>
</dbReference>
<dbReference type="EMBL" id="OV170227">
    <property type="protein sequence ID" value="CAH0728079.1"/>
    <property type="molecule type" value="Genomic_DNA"/>
</dbReference>
<keyword evidence="6" id="KW-0862">Zinc</keyword>
<dbReference type="GO" id="GO:0008270">
    <property type="term" value="F:zinc ion binding"/>
    <property type="evidence" value="ECO:0007669"/>
    <property type="project" value="UniProtKB-KW"/>
</dbReference>
<evidence type="ECO:0000259" key="11">
    <source>
        <dbReference type="PROSITE" id="PS50157"/>
    </source>
</evidence>
<dbReference type="PANTHER" id="PTHR24394:SF48">
    <property type="entry name" value="ZINC FINGER PROTEIN 771"/>
    <property type="match status" value="1"/>
</dbReference>
<feature type="domain" description="C2H2-type" evidence="11">
    <location>
        <begin position="59"/>
        <end position="86"/>
    </location>
</feature>
<accession>A0A8J9YD74</accession>
<dbReference type="FunFam" id="3.30.160.60:FF:002063">
    <property type="entry name" value="RB associated KRAB zinc finger"/>
    <property type="match status" value="1"/>
</dbReference>
<keyword evidence="13" id="KW-1185">Reference proteome</keyword>
<dbReference type="PROSITE" id="PS50157">
    <property type="entry name" value="ZINC_FINGER_C2H2_2"/>
    <property type="match status" value="4"/>
</dbReference>
<evidence type="ECO:0000256" key="1">
    <source>
        <dbReference type="ARBA" id="ARBA00004123"/>
    </source>
</evidence>
<dbReference type="SUPFAM" id="SSF57667">
    <property type="entry name" value="beta-beta-alpha zinc fingers"/>
    <property type="match status" value="2"/>
</dbReference>
<evidence type="ECO:0000256" key="7">
    <source>
        <dbReference type="ARBA" id="ARBA00023015"/>
    </source>
</evidence>
<dbReference type="OrthoDB" id="3437960at2759"/>
<reference evidence="12" key="1">
    <citation type="submission" date="2021-12" db="EMBL/GenBank/DDBJ databases">
        <authorList>
            <person name="Martin H S."/>
        </authorList>
    </citation>
    <scope>NUCLEOTIDE SEQUENCE</scope>
</reference>
<dbReference type="GO" id="GO:0003677">
    <property type="term" value="F:DNA binding"/>
    <property type="evidence" value="ECO:0007669"/>
    <property type="project" value="UniProtKB-KW"/>
</dbReference>
<name>A0A8J9YD74_9NEOP</name>
<dbReference type="GO" id="GO:0005634">
    <property type="term" value="C:nucleus"/>
    <property type="evidence" value="ECO:0007669"/>
    <property type="project" value="UniProtKB-SubCell"/>
</dbReference>
<evidence type="ECO:0000256" key="5">
    <source>
        <dbReference type="ARBA" id="ARBA00022771"/>
    </source>
</evidence>
<keyword evidence="8" id="KW-0804">Transcription</keyword>
<feature type="domain" description="C2H2-type" evidence="11">
    <location>
        <begin position="115"/>
        <end position="142"/>
    </location>
</feature>
<dbReference type="InterPro" id="IPR036236">
    <property type="entry name" value="Znf_C2H2_sf"/>
</dbReference>
<evidence type="ECO:0000313" key="13">
    <source>
        <dbReference type="Proteomes" id="UP000838878"/>
    </source>
</evidence>
<dbReference type="SMART" id="SM00355">
    <property type="entry name" value="ZnF_C2H2"/>
    <property type="match status" value="4"/>
</dbReference>
<feature type="domain" description="C2H2-type" evidence="11">
    <location>
        <begin position="143"/>
        <end position="170"/>
    </location>
</feature>
<evidence type="ECO:0000256" key="10">
    <source>
        <dbReference type="PROSITE-ProRule" id="PRU00042"/>
    </source>
</evidence>
<keyword evidence="7" id="KW-0805">Transcription regulation</keyword>
<dbReference type="Pfam" id="PF13894">
    <property type="entry name" value="zf-C2H2_4"/>
    <property type="match status" value="1"/>
</dbReference>
<evidence type="ECO:0000256" key="2">
    <source>
        <dbReference type="ARBA" id="ARBA00006991"/>
    </source>
</evidence>
<dbReference type="FunFam" id="3.30.160.60:FF:000744">
    <property type="entry name" value="zinc finger E-box-binding homeobox 1"/>
    <property type="match status" value="1"/>
</dbReference>
<dbReference type="InterPro" id="IPR013087">
    <property type="entry name" value="Znf_C2H2_type"/>
</dbReference>
<evidence type="ECO:0000313" key="12">
    <source>
        <dbReference type="EMBL" id="CAH0728079.1"/>
    </source>
</evidence>
<keyword evidence="4" id="KW-0677">Repeat</keyword>
<proteinExistence type="inferred from homology"/>
<keyword evidence="3" id="KW-0479">Metal-binding</keyword>
<evidence type="ECO:0000256" key="8">
    <source>
        <dbReference type="ARBA" id="ARBA00023163"/>
    </source>
</evidence>
<dbReference type="Gene3D" id="3.30.160.60">
    <property type="entry name" value="Classic Zinc Finger"/>
    <property type="match status" value="4"/>
</dbReference>
<evidence type="ECO:0000256" key="3">
    <source>
        <dbReference type="ARBA" id="ARBA00022723"/>
    </source>
</evidence>
<organism evidence="12 13">
    <name type="scientific">Brenthis ino</name>
    <name type="common">lesser marbled fritillary</name>
    <dbReference type="NCBI Taxonomy" id="405034"/>
    <lineage>
        <taxon>Eukaryota</taxon>
        <taxon>Metazoa</taxon>
        <taxon>Ecdysozoa</taxon>
        <taxon>Arthropoda</taxon>
        <taxon>Hexapoda</taxon>
        <taxon>Insecta</taxon>
        <taxon>Pterygota</taxon>
        <taxon>Neoptera</taxon>
        <taxon>Endopterygota</taxon>
        <taxon>Lepidoptera</taxon>
        <taxon>Glossata</taxon>
        <taxon>Ditrysia</taxon>
        <taxon>Papilionoidea</taxon>
        <taxon>Nymphalidae</taxon>
        <taxon>Heliconiinae</taxon>
        <taxon>Argynnini</taxon>
        <taxon>Brenthis</taxon>
    </lineage>
</organism>
<sequence length="201" mass="23251">MNYQTEPLDLSIKGKPKMLNIFDLKFLAGLNNHLVKLYERTSFVDKRAGTSQKGMKTVLPCQVCLKTFDRPSLLKRHMRTHTGEKPHICNVCSKGFSTSSSLNTHRRIHTGEKPHKCPECGKCFTASSNLYYHRMTHTKNKPHKCIWCPRSFPTPGELRAHINSHTGQNRHNDHIGKHKHDIWPVTVSQNRYRYTKTYNGQ</sequence>
<dbReference type="Pfam" id="PF00096">
    <property type="entry name" value="zf-C2H2"/>
    <property type="match status" value="3"/>
</dbReference>
<feature type="domain" description="C2H2-type" evidence="11">
    <location>
        <begin position="87"/>
        <end position="114"/>
    </location>
</feature>
<comment type="similarity">
    <text evidence="2">Belongs to the krueppel C2H2-type zinc-finger protein family.</text>
</comment>